<dbReference type="PANTHER" id="PTHR30309:SF0">
    <property type="entry name" value="GLYCEROL-3-PHOSPHATE ACYLTRANSFERASE-RELATED"/>
    <property type="match status" value="1"/>
</dbReference>
<dbReference type="AlphaFoldDB" id="A0AB39KSH3"/>
<evidence type="ECO:0000256" key="5">
    <source>
        <dbReference type="ARBA" id="ARBA00022989"/>
    </source>
</evidence>
<comment type="subcellular location">
    <subcellularLocation>
        <location evidence="10">Cell membrane</location>
        <topology evidence="10">Multi-pass membrane protein</topology>
    </subcellularLocation>
</comment>
<keyword evidence="3 10" id="KW-0808">Transferase</keyword>
<keyword evidence="9 10" id="KW-1208">Phospholipid metabolism</keyword>
<keyword evidence="5 10" id="KW-1133">Transmembrane helix</keyword>
<keyword evidence="2 10" id="KW-0444">Lipid biosynthesis</keyword>
<evidence type="ECO:0000256" key="6">
    <source>
        <dbReference type="ARBA" id="ARBA00023098"/>
    </source>
</evidence>
<evidence type="ECO:0000256" key="3">
    <source>
        <dbReference type="ARBA" id="ARBA00022679"/>
    </source>
</evidence>
<feature type="transmembrane region" description="Helical" evidence="10">
    <location>
        <begin position="120"/>
        <end position="148"/>
    </location>
</feature>
<dbReference type="HAMAP" id="MF_01043">
    <property type="entry name" value="PlsY"/>
    <property type="match status" value="1"/>
</dbReference>
<dbReference type="Pfam" id="PF02660">
    <property type="entry name" value="G3P_acyltransf"/>
    <property type="match status" value="1"/>
</dbReference>
<accession>A0AB39KSH3</accession>
<dbReference type="SMART" id="SM01207">
    <property type="entry name" value="G3P_acyltransf"/>
    <property type="match status" value="1"/>
</dbReference>
<proteinExistence type="inferred from homology"/>
<organism evidence="11">
    <name type="scientific">Caulobacter sp. 73W</name>
    <dbReference type="NCBI Taxonomy" id="3161137"/>
    <lineage>
        <taxon>Bacteria</taxon>
        <taxon>Pseudomonadati</taxon>
        <taxon>Pseudomonadota</taxon>
        <taxon>Alphaproteobacteria</taxon>
        <taxon>Caulobacterales</taxon>
        <taxon>Caulobacteraceae</taxon>
        <taxon>Caulobacter</taxon>
    </lineage>
</organism>
<comment type="pathway">
    <text evidence="10">Lipid metabolism; phospholipid metabolism.</text>
</comment>
<dbReference type="NCBIfam" id="TIGR00023">
    <property type="entry name" value="glycerol-3-phosphate 1-O-acyltransferase PlsY"/>
    <property type="match status" value="1"/>
</dbReference>
<keyword evidence="7 10" id="KW-0472">Membrane</keyword>
<evidence type="ECO:0000256" key="7">
    <source>
        <dbReference type="ARBA" id="ARBA00023136"/>
    </source>
</evidence>
<keyword evidence="11" id="KW-0012">Acyltransferase</keyword>
<evidence type="ECO:0000313" key="11">
    <source>
        <dbReference type="EMBL" id="XDO96562.1"/>
    </source>
</evidence>
<dbReference type="EMBL" id="CP158375">
    <property type="protein sequence ID" value="XDO96562.1"/>
    <property type="molecule type" value="Genomic_DNA"/>
</dbReference>
<feature type="transmembrane region" description="Helical" evidence="10">
    <location>
        <begin position="61"/>
        <end position="81"/>
    </location>
</feature>
<dbReference type="GO" id="GO:0008654">
    <property type="term" value="P:phospholipid biosynthetic process"/>
    <property type="evidence" value="ECO:0007669"/>
    <property type="project" value="UniProtKB-UniRule"/>
</dbReference>
<keyword evidence="6 10" id="KW-0443">Lipid metabolism</keyword>
<gene>
    <name evidence="10 11" type="primary">plsY</name>
    <name evidence="11" type="ORF">ABOZ73_17625</name>
</gene>
<evidence type="ECO:0000256" key="1">
    <source>
        <dbReference type="ARBA" id="ARBA00022475"/>
    </source>
</evidence>
<feature type="transmembrane region" description="Helical" evidence="10">
    <location>
        <begin position="6"/>
        <end position="31"/>
    </location>
</feature>
<dbReference type="RefSeq" id="WP_369059403.1">
    <property type="nucleotide sequence ID" value="NZ_CP158375.1"/>
</dbReference>
<evidence type="ECO:0000256" key="4">
    <source>
        <dbReference type="ARBA" id="ARBA00022692"/>
    </source>
</evidence>
<comment type="function">
    <text evidence="10">Catalyzes the transfer of an acyl group from acyl-phosphate (acyl-PO(4)) to glycerol-3-phosphate (G3P) to form lysophosphatidic acid (LPA). This enzyme utilizes acyl-phosphate as fatty acyl donor, but not acyl-CoA or acyl-ACP.</text>
</comment>
<keyword evidence="8 10" id="KW-0594">Phospholipid biosynthesis</keyword>
<dbReference type="InterPro" id="IPR003811">
    <property type="entry name" value="G3P_acylTferase_PlsY"/>
</dbReference>
<name>A0AB39KSH3_9CAUL</name>
<keyword evidence="4 10" id="KW-0812">Transmembrane</keyword>
<evidence type="ECO:0000256" key="9">
    <source>
        <dbReference type="ARBA" id="ARBA00023264"/>
    </source>
</evidence>
<protein>
    <recommendedName>
        <fullName evidence="10">Glycerol-3-phosphate acyltransferase</fullName>
    </recommendedName>
    <alternativeName>
        <fullName evidence="10">Acyl-PO4 G3P acyltransferase</fullName>
    </alternativeName>
    <alternativeName>
        <fullName evidence="10">Acyl-phosphate--glycerol-3-phosphate acyltransferase</fullName>
    </alternativeName>
    <alternativeName>
        <fullName evidence="10">G3P acyltransferase</fullName>
        <shortName evidence="10">GPAT</shortName>
        <ecNumber evidence="10">2.3.1.275</ecNumber>
    </alternativeName>
    <alternativeName>
        <fullName evidence="10">Lysophosphatidic acid synthase</fullName>
        <shortName evidence="10">LPA synthase</shortName>
    </alternativeName>
</protein>
<evidence type="ECO:0000256" key="2">
    <source>
        <dbReference type="ARBA" id="ARBA00022516"/>
    </source>
</evidence>
<dbReference type="EC" id="2.3.1.275" evidence="10"/>
<keyword evidence="1 10" id="KW-1003">Cell membrane</keyword>
<comment type="subunit">
    <text evidence="10">Probably interacts with PlsX.</text>
</comment>
<evidence type="ECO:0000256" key="8">
    <source>
        <dbReference type="ARBA" id="ARBA00023209"/>
    </source>
</evidence>
<dbReference type="PANTHER" id="PTHR30309">
    <property type="entry name" value="INNER MEMBRANE PROTEIN YGIH"/>
    <property type="match status" value="1"/>
</dbReference>
<feature type="transmembrane region" description="Helical" evidence="10">
    <location>
        <begin position="168"/>
        <end position="185"/>
    </location>
</feature>
<dbReference type="GO" id="GO:0043772">
    <property type="term" value="F:acyl-phosphate glycerol-3-phosphate acyltransferase activity"/>
    <property type="evidence" value="ECO:0007669"/>
    <property type="project" value="UniProtKB-UniRule"/>
</dbReference>
<comment type="similarity">
    <text evidence="10">Belongs to the PlsY family.</text>
</comment>
<sequence>MESLAGAVWLTLGLVVVGGYLLGSIPFGLIATRLGGAGDIRNIGSGNIGATNVLRSGRKDLAAITLLGDAGKGVLAVFLAHRLTNDSAVMVALAGGAAFLGHLFPVWLKFKGGKGVATFYGVLLAAAWPVGVLAAITWLAMAFIFRISSLAALTATALAPLFALATDRGWPMVGLTVFMAVLVFIRHHENIGRLLKGQEPKIGSKKDKKAE</sequence>
<feature type="transmembrane region" description="Helical" evidence="10">
    <location>
        <begin position="87"/>
        <end position="108"/>
    </location>
</feature>
<comment type="catalytic activity">
    <reaction evidence="10">
        <text>an acyl phosphate + sn-glycerol 3-phosphate = a 1-acyl-sn-glycero-3-phosphate + phosphate</text>
        <dbReference type="Rhea" id="RHEA:34075"/>
        <dbReference type="ChEBI" id="CHEBI:43474"/>
        <dbReference type="ChEBI" id="CHEBI:57597"/>
        <dbReference type="ChEBI" id="CHEBI:57970"/>
        <dbReference type="ChEBI" id="CHEBI:59918"/>
        <dbReference type="EC" id="2.3.1.275"/>
    </reaction>
</comment>
<reference evidence="11" key="1">
    <citation type="submission" date="2024-06" db="EMBL/GenBank/DDBJ databases">
        <title>Caulobacter inopinatus, sp. nov.</title>
        <authorList>
            <person name="Donachie S.P."/>
        </authorList>
    </citation>
    <scope>NUCLEOTIDE SEQUENCE</scope>
    <source>
        <strain evidence="11">73W</strain>
    </source>
</reference>
<evidence type="ECO:0000256" key="10">
    <source>
        <dbReference type="HAMAP-Rule" id="MF_01043"/>
    </source>
</evidence>
<dbReference type="GO" id="GO:0005886">
    <property type="term" value="C:plasma membrane"/>
    <property type="evidence" value="ECO:0007669"/>
    <property type="project" value="UniProtKB-SubCell"/>
</dbReference>